<organism evidence="1 2">
    <name type="scientific">Grylomicrobium aquisgranensis</name>
    <dbReference type="NCBI Taxonomy" id="2926318"/>
    <lineage>
        <taxon>Bacteria</taxon>
        <taxon>Bacillati</taxon>
        <taxon>Bacillota</taxon>
        <taxon>Erysipelotrichia</taxon>
        <taxon>Erysipelotrichales</taxon>
        <taxon>Erysipelotrichaceae</taxon>
        <taxon>Grylomicrobium</taxon>
    </lineage>
</organism>
<evidence type="ECO:0000313" key="1">
    <source>
        <dbReference type="EMBL" id="MDX8420633.1"/>
    </source>
</evidence>
<dbReference type="AlphaFoldDB" id="A0AB35U602"/>
<evidence type="ECO:0000313" key="2">
    <source>
        <dbReference type="Proteomes" id="UP001286174"/>
    </source>
</evidence>
<gene>
    <name evidence="1" type="ORF">MOZ60_11140</name>
</gene>
<keyword evidence="2" id="KW-1185">Reference proteome</keyword>
<comment type="caution">
    <text evidence="1">The sequence shown here is derived from an EMBL/GenBank/DDBJ whole genome shotgun (WGS) entry which is preliminary data.</text>
</comment>
<accession>A0AB35U602</accession>
<sequence length="59" mass="7084">MPRPKKDAVPFNIKADRKIMERFEAYCEEVGQTKTTAWERIVNAFLDEYYIKKKESKNQ</sequence>
<reference evidence="1 2" key="1">
    <citation type="submission" date="2022-03" db="EMBL/GenBank/DDBJ databases">
        <title>Novel taxa within the pig intestine.</title>
        <authorList>
            <person name="Wylensek D."/>
            <person name="Bishof K."/>
            <person name="Afrizal A."/>
            <person name="Clavel T."/>
        </authorList>
    </citation>
    <scope>NUCLEOTIDE SEQUENCE [LARGE SCALE GENOMIC DNA]</scope>
    <source>
        <strain evidence="1 2">CLA-KB-P133</strain>
    </source>
</reference>
<protein>
    <submittedName>
        <fullName evidence="1">Uncharacterized protein</fullName>
    </submittedName>
</protein>
<dbReference type="EMBL" id="JALBUR010000056">
    <property type="protein sequence ID" value="MDX8420633.1"/>
    <property type="molecule type" value="Genomic_DNA"/>
</dbReference>
<proteinExistence type="predicted"/>
<name>A0AB35U602_9FIRM</name>
<dbReference type="Proteomes" id="UP001286174">
    <property type="component" value="Unassembled WGS sequence"/>
</dbReference>
<dbReference type="RefSeq" id="WP_370596732.1">
    <property type="nucleotide sequence ID" value="NZ_JALBUR010000056.1"/>
</dbReference>